<name>A0A1E1L5J7_9HELO</name>
<proteinExistence type="predicted"/>
<dbReference type="Proteomes" id="UP000178912">
    <property type="component" value="Unassembled WGS sequence"/>
</dbReference>
<gene>
    <name evidence="1" type="ORF">RAG0_11661</name>
</gene>
<accession>A0A1E1L5J7</accession>
<reference evidence="2" key="1">
    <citation type="submission" date="2016-03" db="EMBL/GenBank/DDBJ databases">
        <authorList>
            <person name="Guldener U."/>
        </authorList>
    </citation>
    <scope>NUCLEOTIDE SEQUENCE [LARGE SCALE GENOMIC DNA]</scope>
    <source>
        <strain evidence="2">04CH-RAC-A.6.1</strain>
    </source>
</reference>
<evidence type="ECO:0000313" key="2">
    <source>
        <dbReference type="Proteomes" id="UP000178912"/>
    </source>
</evidence>
<dbReference type="EMBL" id="FJUX01000078">
    <property type="protein sequence ID" value="CZT05673.1"/>
    <property type="molecule type" value="Genomic_DNA"/>
</dbReference>
<dbReference type="AlphaFoldDB" id="A0A1E1L5J7"/>
<keyword evidence="2" id="KW-1185">Reference proteome</keyword>
<organism evidence="1 2">
    <name type="scientific">Rhynchosporium agropyri</name>
    <dbReference type="NCBI Taxonomy" id="914238"/>
    <lineage>
        <taxon>Eukaryota</taxon>
        <taxon>Fungi</taxon>
        <taxon>Dikarya</taxon>
        <taxon>Ascomycota</taxon>
        <taxon>Pezizomycotina</taxon>
        <taxon>Leotiomycetes</taxon>
        <taxon>Helotiales</taxon>
        <taxon>Ploettnerulaceae</taxon>
        <taxon>Rhynchosporium</taxon>
    </lineage>
</organism>
<protein>
    <submittedName>
        <fullName evidence="1">Uncharacterized protein</fullName>
    </submittedName>
</protein>
<sequence>MTGDAVFQPTKKTHSTVTRENYQFIEHIWTCLKLEGNFPEVRVLKSLVFQPRFQTEHKSRNHEIELHLLLKPAA</sequence>
<evidence type="ECO:0000313" key="1">
    <source>
        <dbReference type="EMBL" id="CZT05673.1"/>
    </source>
</evidence>